<reference evidence="1 2" key="1">
    <citation type="submission" date="2024-04" db="EMBL/GenBank/DDBJ databases">
        <title>A novel species isolated from cricket.</title>
        <authorList>
            <person name="Wang H.-C."/>
        </authorList>
    </citation>
    <scope>NUCLEOTIDE SEQUENCE [LARGE SCALE GENOMIC DNA]</scope>
    <source>
        <strain evidence="1 2">WL0021</strain>
    </source>
</reference>
<sequence>MPLVRIDLHKSAPEGLAKIVGDAVYDAMREVANVPAGDKFQIITRHESGELVYPSEGYLGINYSENIIFIQIIWNAGRSVDVKQSFYHLVADTIHAKGNIRKEDIFINLIDIAKENWSFGNGEMQYAPEK</sequence>
<keyword evidence="2" id="KW-1185">Reference proteome</keyword>
<dbReference type="Pfam" id="PF14552">
    <property type="entry name" value="Tautomerase_2"/>
    <property type="match status" value="1"/>
</dbReference>
<accession>A0ABV0BH14</accession>
<comment type="caution">
    <text evidence="1">The sequence shown here is derived from an EMBL/GenBank/DDBJ whole genome shotgun (WGS) entry which is preliminary data.</text>
</comment>
<dbReference type="SUPFAM" id="SSF55331">
    <property type="entry name" value="Tautomerase/MIF"/>
    <property type="match status" value="1"/>
</dbReference>
<organism evidence="1 2">
    <name type="scientific">Hohaiivirga grylli</name>
    <dbReference type="NCBI Taxonomy" id="3133970"/>
    <lineage>
        <taxon>Bacteria</taxon>
        <taxon>Pseudomonadati</taxon>
        <taxon>Pseudomonadota</taxon>
        <taxon>Alphaproteobacteria</taxon>
        <taxon>Hyphomicrobiales</taxon>
        <taxon>Methylobacteriaceae</taxon>
        <taxon>Hohaiivirga</taxon>
    </lineage>
</organism>
<dbReference type="RefSeq" id="WP_346335958.1">
    <property type="nucleotide sequence ID" value="NZ_JBBYXI010000001.1"/>
</dbReference>
<dbReference type="InterPro" id="IPR014347">
    <property type="entry name" value="Tautomerase/MIF_sf"/>
</dbReference>
<dbReference type="Gene3D" id="3.30.429.10">
    <property type="entry name" value="Macrophage Migration Inhibitory Factor"/>
    <property type="match status" value="1"/>
</dbReference>
<gene>
    <name evidence="1" type="ORF">WJT86_02760</name>
</gene>
<evidence type="ECO:0000313" key="2">
    <source>
        <dbReference type="Proteomes" id="UP001418637"/>
    </source>
</evidence>
<dbReference type="EMBL" id="JBBYXI010000001">
    <property type="protein sequence ID" value="MEN3929980.1"/>
    <property type="molecule type" value="Genomic_DNA"/>
</dbReference>
<dbReference type="PANTHER" id="PTHR38460">
    <property type="entry name" value="TAUTOMERASE YOLI-RELATED"/>
    <property type="match status" value="1"/>
</dbReference>
<proteinExistence type="predicted"/>
<evidence type="ECO:0000313" key="1">
    <source>
        <dbReference type="EMBL" id="MEN3929980.1"/>
    </source>
</evidence>
<dbReference type="Proteomes" id="UP001418637">
    <property type="component" value="Unassembled WGS sequence"/>
</dbReference>
<name>A0ABV0BH14_9HYPH</name>
<dbReference type="PANTHER" id="PTHR38460:SF1">
    <property type="entry name" value="TAUTOMERASE YOLI-RELATED"/>
    <property type="match status" value="1"/>
</dbReference>
<protein>
    <submittedName>
        <fullName evidence="1">Tautomerase family protein</fullName>
    </submittedName>
</protein>
<dbReference type="InterPro" id="IPR037479">
    <property type="entry name" value="Tauto_MSAD"/>
</dbReference>